<sequence>MSAPKPEYSSRKRYTLKDVVNESARSFRSWFQDFVNLKEGMDREGTIIAIKTNKRMRGANAWLLMCSIMIASLGLDLNSPAVIIGAMLISPLMAPILGIGLAVGTSDREALMISLRHFLIAIIIALTTSIIYFWASPLDQITDEIRARTAPTILDVGVAIFGGLAGIISTTRKDKSNAIPGVAIATALMPPLCVTGFGIANGDYGIAINSFYLFFLNSFTIAGTTYLIIRLLDFPYMSYVNPTEARKTRFRIAIFSFLLIIPSLFIFRNVWQKLQYEDSIRKFINSEFRYCTDSHIYGFSRGKGLSFPYDNQYSFAQIFNLNSKIPYDSNILVLELMNRTIPIDSFAYFRRIMQDSFGIYRTGFHAIPDYSIELENLDKRWQRGTTGQFEQLLDSFSIISERQLEVLEKQNTLADSLREDSIRMINIQQDVVRMNPYIDAVSLSRNPIIKVDTTLQIPQLEIQWKTGLNSTQKRNYEASIREFVRQKAGLDTLIIK</sequence>
<evidence type="ECO:0000313" key="2">
    <source>
        <dbReference type="EMBL" id="PHN06212.1"/>
    </source>
</evidence>
<feature type="transmembrane region" description="Helical" evidence="1">
    <location>
        <begin position="59"/>
        <end position="75"/>
    </location>
</feature>
<accession>A0A2D0NCI4</accession>
<dbReference type="Pfam" id="PF04087">
    <property type="entry name" value="DUF389"/>
    <property type="match status" value="1"/>
</dbReference>
<feature type="transmembrane region" description="Helical" evidence="1">
    <location>
        <begin position="115"/>
        <end position="135"/>
    </location>
</feature>
<keyword evidence="1" id="KW-1133">Transmembrane helix</keyword>
<keyword evidence="3" id="KW-1185">Reference proteome</keyword>
<evidence type="ECO:0008006" key="4">
    <source>
        <dbReference type="Google" id="ProtNLM"/>
    </source>
</evidence>
<dbReference type="EMBL" id="PDUD01000018">
    <property type="protein sequence ID" value="PHN06212.1"/>
    <property type="molecule type" value="Genomic_DNA"/>
</dbReference>
<reference evidence="2 3" key="1">
    <citation type="submission" date="2017-10" db="EMBL/GenBank/DDBJ databases">
        <title>The draft genome sequence of Lewinella nigricans NBRC 102662.</title>
        <authorList>
            <person name="Wang K."/>
        </authorList>
    </citation>
    <scope>NUCLEOTIDE SEQUENCE [LARGE SCALE GENOMIC DNA]</scope>
    <source>
        <strain evidence="2 3">NBRC 102662</strain>
    </source>
</reference>
<keyword evidence="1" id="KW-0472">Membrane</keyword>
<dbReference type="Proteomes" id="UP000223913">
    <property type="component" value="Unassembled WGS sequence"/>
</dbReference>
<dbReference type="OrthoDB" id="9790659at2"/>
<dbReference type="AlphaFoldDB" id="A0A2D0NCI4"/>
<feature type="transmembrane region" description="Helical" evidence="1">
    <location>
        <begin position="250"/>
        <end position="271"/>
    </location>
</feature>
<evidence type="ECO:0000256" key="1">
    <source>
        <dbReference type="SAM" id="Phobius"/>
    </source>
</evidence>
<feature type="transmembrane region" description="Helical" evidence="1">
    <location>
        <begin position="179"/>
        <end position="200"/>
    </location>
</feature>
<dbReference type="PANTHER" id="PTHR20992:SF9">
    <property type="entry name" value="AT15442P-RELATED"/>
    <property type="match status" value="1"/>
</dbReference>
<organism evidence="2 3">
    <name type="scientific">Flavilitoribacter nigricans (strain ATCC 23147 / DSM 23189 / NBRC 102662 / NCIMB 1420 / SS-2)</name>
    <name type="common">Lewinella nigricans</name>
    <dbReference type="NCBI Taxonomy" id="1122177"/>
    <lineage>
        <taxon>Bacteria</taxon>
        <taxon>Pseudomonadati</taxon>
        <taxon>Bacteroidota</taxon>
        <taxon>Saprospiria</taxon>
        <taxon>Saprospirales</taxon>
        <taxon>Lewinellaceae</taxon>
        <taxon>Flavilitoribacter</taxon>
    </lineage>
</organism>
<feature type="transmembrane region" description="Helical" evidence="1">
    <location>
        <begin position="206"/>
        <end position="229"/>
    </location>
</feature>
<dbReference type="RefSeq" id="WP_099150196.1">
    <property type="nucleotide sequence ID" value="NZ_PDUD01000018.1"/>
</dbReference>
<proteinExistence type="predicted"/>
<feature type="transmembrane region" description="Helical" evidence="1">
    <location>
        <begin position="81"/>
        <end position="103"/>
    </location>
</feature>
<comment type="caution">
    <text evidence="2">The sequence shown here is derived from an EMBL/GenBank/DDBJ whole genome shotgun (WGS) entry which is preliminary data.</text>
</comment>
<dbReference type="PANTHER" id="PTHR20992">
    <property type="entry name" value="AT15442P-RELATED"/>
    <property type="match status" value="1"/>
</dbReference>
<feature type="transmembrane region" description="Helical" evidence="1">
    <location>
        <begin position="147"/>
        <end position="167"/>
    </location>
</feature>
<name>A0A2D0NCI4_FLAN2</name>
<protein>
    <recommendedName>
        <fullName evidence="4">TIGR00341 family protein</fullName>
    </recommendedName>
</protein>
<dbReference type="InterPro" id="IPR005240">
    <property type="entry name" value="DUF389"/>
</dbReference>
<keyword evidence="1" id="KW-0812">Transmembrane</keyword>
<evidence type="ECO:0000313" key="3">
    <source>
        <dbReference type="Proteomes" id="UP000223913"/>
    </source>
</evidence>
<gene>
    <name evidence="2" type="ORF">CRP01_11560</name>
</gene>